<evidence type="ECO:0000313" key="1">
    <source>
        <dbReference type="EMBL" id="KAK1848236.1"/>
    </source>
</evidence>
<dbReference type="EMBL" id="JAQOWY010000177">
    <property type="protein sequence ID" value="KAK1848236.1"/>
    <property type="molecule type" value="Genomic_DNA"/>
</dbReference>
<reference evidence="1" key="1">
    <citation type="submission" date="2023-01" db="EMBL/GenBank/DDBJ databases">
        <title>Colletotrichum chrysophilum M932 genome sequence.</title>
        <authorList>
            <person name="Baroncelli R."/>
        </authorList>
    </citation>
    <scope>NUCLEOTIDE SEQUENCE</scope>
    <source>
        <strain evidence="1">M932</strain>
    </source>
</reference>
<organism evidence="1 2">
    <name type="scientific">Colletotrichum chrysophilum</name>
    <dbReference type="NCBI Taxonomy" id="1836956"/>
    <lineage>
        <taxon>Eukaryota</taxon>
        <taxon>Fungi</taxon>
        <taxon>Dikarya</taxon>
        <taxon>Ascomycota</taxon>
        <taxon>Pezizomycotina</taxon>
        <taxon>Sordariomycetes</taxon>
        <taxon>Hypocreomycetidae</taxon>
        <taxon>Glomerellales</taxon>
        <taxon>Glomerellaceae</taxon>
        <taxon>Colletotrichum</taxon>
        <taxon>Colletotrichum gloeosporioides species complex</taxon>
    </lineage>
</organism>
<gene>
    <name evidence="1" type="ORF">CCHR01_09141</name>
</gene>
<protein>
    <submittedName>
        <fullName evidence="1">Uncharacterized protein</fullName>
    </submittedName>
</protein>
<sequence length="29" mass="3172">MEAEGLHGFGLVASLTHGHVCDRFKKPYA</sequence>
<keyword evidence="2" id="KW-1185">Reference proteome</keyword>
<name>A0AAD9EKS7_9PEZI</name>
<dbReference type="AlphaFoldDB" id="A0AAD9EKS7"/>
<evidence type="ECO:0000313" key="2">
    <source>
        <dbReference type="Proteomes" id="UP001243330"/>
    </source>
</evidence>
<comment type="caution">
    <text evidence="1">The sequence shown here is derived from an EMBL/GenBank/DDBJ whole genome shotgun (WGS) entry which is preliminary data.</text>
</comment>
<dbReference type="Proteomes" id="UP001243330">
    <property type="component" value="Unassembled WGS sequence"/>
</dbReference>
<proteinExistence type="predicted"/>
<accession>A0AAD9EKS7</accession>